<proteinExistence type="predicted"/>
<evidence type="ECO:0000313" key="2">
    <source>
        <dbReference type="Proteomes" id="UP001519344"/>
    </source>
</evidence>
<comment type="caution">
    <text evidence="1">The sequence shown here is derived from an EMBL/GenBank/DDBJ whole genome shotgun (WGS) entry which is preliminary data.</text>
</comment>
<name>A0ABS4I8K8_9BACL</name>
<dbReference type="EMBL" id="JAGGKV010000025">
    <property type="protein sequence ID" value="MBP1966806.1"/>
    <property type="molecule type" value="Genomic_DNA"/>
</dbReference>
<gene>
    <name evidence="1" type="ORF">J2Z65_006067</name>
</gene>
<accession>A0ABS4I8K8</accession>
<protein>
    <submittedName>
        <fullName evidence="1">Uncharacterized protein</fullName>
    </submittedName>
</protein>
<dbReference type="Proteomes" id="UP001519344">
    <property type="component" value="Unassembled WGS sequence"/>
</dbReference>
<organism evidence="1 2">
    <name type="scientific">Paenibacillus aceris</name>
    <dbReference type="NCBI Taxonomy" id="869555"/>
    <lineage>
        <taxon>Bacteria</taxon>
        <taxon>Bacillati</taxon>
        <taxon>Bacillota</taxon>
        <taxon>Bacilli</taxon>
        <taxon>Bacillales</taxon>
        <taxon>Paenibacillaceae</taxon>
        <taxon>Paenibacillus</taxon>
    </lineage>
</organism>
<sequence>MENEIDMATTGRYLSKISFFCGVSGTTGPYLPILAIFQPKSVG</sequence>
<keyword evidence="2" id="KW-1185">Reference proteome</keyword>
<reference evidence="1 2" key="1">
    <citation type="submission" date="2021-03" db="EMBL/GenBank/DDBJ databases">
        <title>Genomic Encyclopedia of Type Strains, Phase IV (KMG-IV): sequencing the most valuable type-strain genomes for metagenomic binning, comparative biology and taxonomic classification.</title>
        <authorList>
            <person name="Goeker M."/>
        </authorList>
    </citation>
    <scope>NUCLEOTIDE SEQUENCE [LARGE SCALE GENOMIC DNA]</scope>
    <source>
        <strain evidence="1 2">DSM 24950</strain>
    </source>
</reference>
<evidence type="ECO:0000313" key="1">
    <source>
        <dbReference type="EMBL" id="MBP1966806.1"/>
    </source>
</evidence>